<comment type="caution">
    <text evidence="1">The sequence shown here is derived from an EMBL/GenBank/DDBJ whole genome shotgun (WGS) entry which is preliminary data.</text>
</comment>
<dbReference type="Proteomes" id="UP001460888">
    <property type="component" value="Unassembled WGS sequence"/>
</dbReference>
<evidence type="ECO:0000313" key="2">
    <source>
        <dbReference type="Proteomes" id="UP001460888"/>
    </source>
</evidence>
<gene>
    <name evidence="1" type="ORF">SADO_12263</name>
</gene>
<dbReference type="EMBL" id="APND01000004">
    <property type="protein sequence ID" value="MES1930026.1"/>
    <property type="molecule type" value="Genomic_DNA"/>
</dbReference>
<evidence type="ECO:0000313" key="1">
    <source>
        <dbReference type="EMBL" id="MES1930026.1"/>
    </source>
</evidence>
<organism evidence="1 2">
    <name type="scientific">Salinisphaera dokdonensis CL-ES53</name>
    <dbReference type="NCBI Taxonomy" id="1304272"/>
    <lineage>
        <taxon>Bacteria</taxon>
        <taxon>Pseudomonadati</taxon>
        <taxon>Pseudomonadota</taxon>
        <taxon>Gammaproteobacteria</taxon>
        <taxon>Salinisphaerales</taxon>
        <taxon>Salinisphaeraceae</taxon>
        <taxon>Salinisphaera</taxon>
    </lineage>
</organism>
<name>A0ABV2B2D1_9GAMM</name>
<keyword evidence="2" id="KW-1185">Reference proteome</keyword>
<protein>
    <submittedName>
        <fullName evidence="1">Uncharacterized protein</fullName>
    </submittedName>
</protein>
<reference evidence="1 2" key="1">
    <citation type="submission" date="2013-03" db="EMBL/GenBank/DDBJ databases">
        <title>Salinisphaera dokdonensis CL-ES53 Genome Sequencing.</title>
        <authorList>
            <person name="Li C."/>
            <person name="Lai Q."/>
            <person name="Shao Z."/>
        </authorList>
    </citation>
    <scope>NUCLEOTIDE SEQUENCE [LARGE SCALE GENOMIC DNA]</scope>
    <source>
        <strain evidence="1 2">CL-ES53</strain>
    </source>
</reference>
<accession>A0ABV2B2D1</accession>
<dbReference type="RefSeq" id="WP_353111848.1">
    <property type="nucleotide sequence ID" value="NZ_APND01000004.1"/>
</dbReference>
<sequence length="89" mass="10089">MRDSDDLRQYLGVPAEIGPRLDNEELRAIYQGALSRLDTKFNARQPASALLEEFVGDERDVAIVKLVEHLFAPERDPLPAWLELPSTQD</sequence>
<proteinExistence type="predicted"/>